<evidence type="ECO:0000256" key="2">
    <source>
        <dbReference type="ARBA" id="ARBA00022617"/>
    </source>
</evidence>
<evidence type="ECO:0000256" key="6">
    <source>
        <dbReference type="ARBA" id="ARBA00023033"/>
    </source>
</evidence>
<dbReference type="PANTHER" id="PTHR24302:SF15">
    <property type="entry name" value="FATTY-ACID PEROXYGENASE"/>
    <property type="match status" value="1"/>
</dbReference>
<dbReference type="OrthoDB" id="6428965at2759"/>
<proteinExistence type="inferred from homology"/>
<gene>
    <name evidence="10" type="ORF">OSB1V03_LOCUS5959</name>
</gene>
<dbReference type="Proteomes" id="UP000759131">
    <property type="component" value="Unassembled WGS sequence"/>
</dbReference>
<evidence type="ECO:0000256" key="5">
    <source>
        <dbReference type="ARBA" id="ARBA00023004"/>
    </source>
</evidence>
<dbReference type="PANTHER" id="PTHR24302">
    <property type="entry name" value="CYTOCHROME P450 FAMILY 3"/>
    <property type="match status" value="1"/>
</dbReference>
<evidence type="ECO:0000256" key="9">
    <source>
        <dbReference type="RuleBase" id="RU000461"/>
    </source>
</evidence>
<keyword evidence="3 8" id="KW-0479">Metal-binding</keyword>
<accession>A0A7R9KMF2</accession>
<dbReference type="InterPro" id="IPR017972">
    <property type="entry name" value="Cyt_P450_CS"/>
</dbReference>
<evidence type="ECO:0008006" key="12">
    <source>
        <dbReference type="Google" id="ProtNLM"/>
    </source>
</evidence>
<dbReference type="EMBL" id="OC857702">
    <property type="protein sequence ID" value="CAD7625525.1"/>
    <property type="molecule type" value="Genomic_DNA"/>
</dbReference>
<dbReference type="AlphaFoldDB" id="A0A7R9KMF2"/>
<protein>
    <recommendedName>
        <fullName evidence="12">Cytochrome P450</fullName>
    </recommendedName>
</protein>
<evidence type="ECO:0000313" key="11">
    <source>
        <dbReference type="Proteomes" id="UP000759131"/>
    </source>
</evidence>
<keyword evidence="2 8" id="KW-0349">Heme</keyword>
<evidence type="ECO:0000256" key="3">
    <source>
        <dbReference type="ARBA" id="ARBA00022723"/>
    </source>
</evidence>
<keyword evidence="4 9" id="KW-0560">Oxidoreductase</keyword>
<sequence>MFINRHLTKNFGYFKKLGLKGPKPVIIFGNLLDLLFVSKPDLEVKRMKQFGAIYGIFEGSRPIIQVGDPEIIKQILVEDFRMFNTKVRIANVGHPIVDRMLVAVRGKQWRRMRAAIQPAFTTARTRRHYPLVRQCVDQQLVSVLEGYAREGRPCELKRTFGCFSLSVINRSAFGIATDPYSQPRHPFVRTAWPLIVLPVWKLLALQVLSGRLLKAFGLRSIFNEKTIDNICDNLKGVLKAREHLVANSIDFLGVFMRSKLGPNEPEPNDDIEGENCLEMKAKTFDNNMSDNKKLTEEEILAQGFFIYFTAFDQISNVLSFCVYELALNPDAQHRLYEEIAAAVDADGEIGYDELCRLPLLDAVISETQRLHGGPVKYRRIPGREFPLGQTGIVVPKGQPIEILVYAIHHSEEYFPNACQFIPDRFLPENRRNIKPYTFMPFSAGPRVCVGMAFALMELKLALVHVLRRFRFAVHKDTKVPPIVKTHPVMKAPKTMYLSVEARD</sequence>
<feature type="binding site" description="axial binding residue" evidence="8">
    <location>
        <position position="448"/>
    </location>
    <ligand>
        <name>heme</name>
        <dbReference type="ChEBI" id="CHEBI:30413"/>
    </ligand>
    <ligandPart>
        <name>Fe</name>
        <dbReference type="ChEBI" id="CHEBI:18248"/>
    </ligandPart>
</feature>
<dbReference type="GO" id="GO:0008395">
    <property type="term" value="F:steroid hydroxylase activity"/>
    <property type="evidence" value="ECO:0007669"/>
    <property type="project" value="TreeGrafter"/>
</dbReference>
<dbReference type="InterPro" id="IPR036396">
    <property type="entry name" value="Cyt_P450_sf"/>
</dbReference>
<name>A0A7R9KMF2_9ACAR</name>
<keyword evidence="5 8" id="KW-0408">Iron</keyword>
<dbReference type="PRINTS" id="PR00463">
    <property type="entry name" value="EP450I"/>
</dbReference>
<evidence type="ECO:0000256" key="8">
    <source>
        <dbReference type="PIRSR" id="PIRSR602401-1"/>
    </source>
</evidence>
<comment type="function">
    <text evidence="7">Cytochromes P450 are a group of heme-thiolate monooxygenases. They oxidize a variety of structurally unrelated compounds, including steroids, fatty acids, and xenobiotics.</text>
</comment>
<dbReference type="GO" id="GO:0020037">
    <property type="term" value="F:heme binding"/>
    <property type="evidence" value="ECO:0007669"/>
    <property type="project" value="InterPro"/>
</dbReference>
<dbReference type="Pfam" id="PF00067">
    <property type="entry name" value="p450"/>
    <property type="match status" value="1"/>
</dbReference>
<evidence type="ECO:0000313" key="10">
    <source>
        <dbReference type="EMBL" id="CAD7625525.1"/>
    </source>
</evidence>
<dbReference type="InterPro" id="IPR050705">
    <property type="entry name" value="Cytochrome_P450_3A"/>
</dbReference>
<dbReference type="Gene3D" id="1.10.630.10">
    <property type="entry name" value="Cytochrome P450"/>
    <property type="match status" value="1"/>
</dbReference>
<organism evidence="10">
    <name type="scientific">Medioppia subpectinata</name>
    <dbReference type="NCBI Taxonomy" id="1979941"/>
    <lineage>
        <taxon>Eukaryota</taxon>
        <taxon>Metazoa</taxon>
        <taxon>Ecdysozoa</taxon>
        <taxon>Arthropoda</taxon>
        <taxon>Chelicerata</taxon>
        <taxon>Arachnida</taxon>
        <taxon>Acari</taxon>
        <taxon>Acariformes</taxon>
        <taxon>Sarcoptiformes</taxon>
        <taxon>Oribatida</taxon>
        <taxon>Brachypylina</taxon>
        <taxon>Oppioidea</taxon>
        <taxon>Oppiidae</taxon>
        <taxon>Medioppia</taxon>
    </lineage>
</organism>
<comment type="cofactor">
    <cofactor evidence="8">
        <name>heme</name>
        <dbReference type="ChEBI" id="CHEBI:30413"/>
    </cofactor>
</comment>
<dbReference type="GO" id="GO:0005506">
    <property type="term" value="F:iron ion binding"/>
    <property type="evidence" value="ECO:0007669"/>
    <property type="project" value="InterPro"/>
</dbReference>
<dbReference type="InterPro" id="IPR002401">
    <property type="entry name" value="Cyt_P450_E_grp-I"/>
</dbReference>
<dbReference type="GO" id="GO:0016705">
    <property type="term" value="F:oxidoreductase activity, acting on paired donors, with incorporation or reduction of molecular oxygen"/>
    <property type="evidence" value="ECO:0007669"/>
    <property type="project" value="InterPro"/>
</dbReference>
<comment type="similarity">
    <text evidence="1 9">Belongs to the cytochrome P450 family.</text>
</comment>
<reference evidence="10" key="1">
    <citation type="submission" date="2020-11" db="EMBL/GenBank/DDBJ databases">
        <authorList>
            <person name="Tran Van P."/>
        </authorList>
    </citation>
    <scope>NUCLEOTIDE SEQUENCE</scope>
</reference>
<evidence type="ECO:0000256" key="1">
    <source>
        <dbReference type="ARBA" id="ARBA00010617"/>
    </source>
</evidence>
<evidence type="ECO:0000256" key="4">
    <source>
        <dbReference type="ARBA" id="ARBA00023002"/>
    </source>
</evidence>
<evidence type="ECO:0000256" key="7">
    <source>
        <dbReference type="ARBA" id="ARBA00043906"/>
    </source>
</evidence>
<keyword evidence="6 9" id="KW-0503">Monooxygenase</keyword>
<keyword evidence="11" id="KW-1185">Reference proteome</keyword>
<dbReference type="InterPro" id="IPR001128">
    <property type="entry name" value="Cyt_P450"/>
</dbReference>
<dbReference type="SUPFAM" id="SSF48264">
    <property type="entry name" value="Cytochrome P450"/>
    <property type="match status" value="1"/>
</dbReference>
<dbReference type="EMBL" id="CAJPIZ010003127">
    <property type="protein sequence ID" value="CAG2105955.1"/>
    <property type="molecule type" value="Genomic_DNA"/>
</dbReference>
<dbReference type="PRINTS" id="PR00385">
    <property type="entry name" value="P450"/>
</dbReference>
<dbReference type="PROSITE" id="PS00086">
    <property type="entry name" value="CYTOCHROME_P450"/>
    <property type="match status" value="1"/>
</dbReference>